<dbReference type="Gene3D" id="3.40.630.10">
    <property type="entry name" value="Zn peptidases"/>
    <property type="match status" value="1"/>
</dbReference>
<dbReference type="Pfam" id="PF01546">
    <property type="entry name" value="Peptidase_M20"/>
    <property type="match status" value="1"/>
</dbReference>
<name>A0ABP8Q6G6_9GAMM</name>
<evidence type="ECO:0000313" key="5">
    <source>
        <dbReference type="Proteomes" id="UP001501321"/>
    </source>
</evidence>
<comment type="similarity">
    <text evidence="1">Belongs to the peptidase M20 family.</text>
</comment>
<dbReference type="RefSeq" id="WP_345011885.1">
    <property type="nucleotide sequence ID" value="NZ_BAABFC010000010.1"/>
</dbReference>
<sequence>MATLHTQGARLQERLQTMAGFGALANGGCNRQALTAEDAAGRDCFINWCQALGGLPRRDSMGNLFVRFTGSQPELLPILLGSHLDTQPTGGRYDGVYGVLAALEVLHSLQDAGHRLRRTVELAVWTNEEGARFAPAMMGSGVFAGVFEQAELYQHRDQQGISLRQALEASGQLGSEPCQPFAFHAALELHIEQGPVLERAGLPIGVVTGVQGMHWYEVIIQGQSVHAGPTPMALRTDPVQALMQLLPQLYGRVAEAGEEARLTVGSITTSTHATNTVPPQVRFTLDLRHPQQAVLEALAAWVEDKCTLSLGALQIRIRPLWRSPAVAFDAGCQAAIAQACDQLGLAHHHLVSGAGHDSVYLARLGPTGMIFIPCRDGLSHNEQEYATPEHLQQGADVLLHTLLTLDQ</sequence>
<accession>A0ABP8Q6G6</accession>
<proteinExistence type="inferred from homology"/>
<dbReference type="InterPro" id="IPR010158">
    <property type="entry name" value="Amidase_Cbmase"/>
</dbReference>
<comment type="caution">
    <text evidence="4">The sequence shown here is derived from an EMBL/GenBank/DDBJ whole genome shotgun (WGS) entry which is preliminary data.</text>
</comment>
<gene>
    <name evidence="4" type="ORF">GCM10023095_16320</name>
</gene>
<dbReference type="NCBIfam" id="NF006771">
    <property type="entry name" value="PRK09290.1-5"/>
    <property type="match status" value="1"/>
</dbReference>
<evidence type="ECO:0000256" key="1">
    <source>
        <dbReference type="ARBA" id="ARBA00006153"/>
    </source>
</evidence>
<dbReference type="CDD" id="cd03884">
    <property type="entry name" value="M20_bAS"/>
    <property type="match status" value="1"/>
</dbReference>
<protein>
    <submittedName>
        <fullName evidence="4">Zn-dependent hydrolase</fullName>
    </submittedName>
</protein>
<dbReference type="EMBL" id="BAABFC010000010">
    <property type="protein sequence ID" value="GAA4498241.1"/>
    <property type="molecule type" value="Genomic_DNA"/>
</dbReference>
<dbReference type="InterPro" id="IPR002933">
    <property type="entry name" value="Peptidase_M20"/>
</dbReference>
<reference evidence="5" key="1">
    <citation type="journal article" date="2019" name="Int. J. Syst. Evol. Microbiol.">
        <title>The Global Catalogue of Microorganisms (GCM) 10K type strain sequencing project: providing services to taxonomists for standard genome sequencing and annotation.</title>
        <authorList>
            <consortium name="The Broad Institute Genomics Platform"/>
            <consortium name="The Broad Institute Genome Sequencing Center for Infectious Disease"/>
            <person name="Wu L."/>
            <person name="Ma J."/>
        </authorList>
    </citation>
    <scope>NUCLEOTIDE SEQUENCE [LARGE SCALE GENOMIC DNA]</scope>
    <source>
        <strain evidence="5">JCM 32226</strain>
    </source>
</reference>
<dbReference type="NCBIfam" id="TIGR01879">
    <property type="entry name" value="hydantase"/>
    <property type="match status" value="1"/>
</dbReference>
<evidence type="ECO:0000313" key="4">
    <source>
        <dbReference type="EMBL" id="GAA4498241.1"/>
    </source>
</evidence>
<dbReference type="SUPFAM" id="SSF55031">
    <property type="entry name" value="Bacterial exopeptidase dimerisation domain"/>
    <property type="match status" value="1"/>
</dbReference>
<dbReference type="Gene3D" id="3.30.70.360">
    <property type="match status" value="1"/>
</dbReference>
<evidence type="ECO:0000259" key="3">
    <source>
        <dbReference type="Pfam" id="PF07687"/>
    </source>
</evidence>
<dbReference type="InterPro" id="IPR011650">
    <property type="entry name" value="Peptidase_M20_dimer"/>
</dbReference>
<dbReference type="GO" id="GO:0016787">
    <property type="term" value="F:hydrolase activity"/>
    <property type="evidence" value="ECO:0007669"/>
    <property type="project" value="UniProtKB-KW"/>
</dbReference>
<dbReference type="Proteomes" id="UP001501321">
    <property type="component" value="Unassembled WGS sequence"/>
</dbReference>
<dbReference type="PANTHER" id="PTHR32494:SF5">
    <property type="entry name" value="ALLANTOATE AMIDOHYDROLASE"/>
    <property type="match status" value="1"/>
</dbReference>
<dbReference type="PIRSF" id="PIRSF001235">
    <property type="entry name" value="Amidase_carbamoylase"/>
    <property type="match status" value="1"/>
</dbReference>
<dbReference type="PANTHER" id="PTHR32494">
    <property type="entry name" value="ALLANTOATE DEIMINASE-RELATED"/>
    <property type="match status" value="1"/>
</dbReference>
<dbReference type="SUPFAM" id="SSF53187">
    <property type="entry name" value="Zn-dependent exopeptidases"/>
    <property type="match status" value="1"/>
</dbReference>
<feature type="domain" description="Peptidase M20 dimerisation" evidence="3">
    <location>
        <begin position="209"/>
        <end position="305"/>
    </location>
</feature>
<keyword evidence="2 4" id="KW-0378">Hydrolase</keyword>
<organism evidence="4 5">
    <name type="scientific">Pseudaeromonas paramecii</name>
    <dbReference type="NCBI Taxonomy" id="2138166"/>
    <lineage>
        <taxon>Bacteria</taxon>
        <taxon>Pseudomonadati</taxon>
        <taxon>Pseudomonadota</taxon>
        <taxon>Gammaproteobacteria</taxon>
        <taxon>Aeromonadales</taxon>
        <taxon>Aeromonadaceae</taxon>
        <taxon>Pseudaeromonas</taxon>
    </lineage>
</organism>
<dbReference type="InterPro" id="IPR036264">
    <property type="entry name" value="Bact_exopeptidase_dim_dom"/>
</dbReference>
<evidence type="ECO:0000256" key="2">
    <source>
        <dbReference type="ARBA" id="ARBA00022801"/>
    </source>
</evidence>
<keyword evidence="5" id="KW-1185">Reference proteome</keyword>
<dbReference type="Pfam" id="PF07687">
    <property type="entry name" value="M20_dimer"/>
    <property type="match status" value="1"/>
</dbReference>
<dbReference type="NCBIfam" id="NF006769">
    <property type="entry name" value="PRK09290.1-3"/>
    <property type="match status" value="1"/>
</dbReference>